<protein>
    <submittedName>
        <fullName evidence="9">HyaD/HybD family hydrogenase maturation endopeptidase</fullName>
    </submittedName>
</protein>
<keyword evidence="2 7" id="KW-0533">Nickel</keyword>
<accession>A0A132DR27</accession>
<dbReference type="InterPro" id="IPR023430">
    <property type="entry name" value="Pept_HybD-like_dom_sf"/>
</dbReference>
<evidence type="ECO:0000313" key="8">
    <source>
        <dbReference type="EMBL" id="MBJ9685840.1"/>
    </source>
</evidence>
<evidence type="ECO:0000256" key="1">
    <source>
        <dbReference type="ARBA" id="ARBA00006814"/>
    </source>
</evidence>
<dbReference type="EMBL" id="PVHK01000094">
    <property type="protein sequence ID" value="PRH41903.1"/>
    <property type="molecule type" value="Genomic_DNA"/>
</dbReference>
<evidence type="ECO:0000256" key="6">
    <source>
        <dbReference type="ARBA" id="ARBA00022801"/>
    </source>
</evidence>
<dbReference type="InterPro" id="IPR004419">
    <property type="entry name" value="Pept_A31_hyd_express"/>
</dbReference>
<dbReference type="Gene3D" id="3.40.50.1450">
    <property type="entry name" value="HybD-like"/>
    <property type="match status" value="1"/>
</dbReference>
<dbReference type="GO" id="GO:0046872">
    <property type="term" value="F:metal ion binding"/>
    <property type="evidence" value="ECO:0007669"/>
    <property type="project" value="UniProtKB-KW"/>
</dbReference>
<dbReference type="GO" id="GO:0004190">
    <property type="term" value="F:aspartic-type endopeptidase activity"/>
    <property type="evidence" value="ECO:0007669"/>
    <property type="project" value="UniProtKB-KW"/>
</dbReference>
<keyword evidence="6" id="KW-0378">Hydrolase</keyword>
<evidence type="ECO:0000256" key="7">
    <source>
        <dbReference type="PIRSR" id="PIRSR604419-1"/>
    </source>
</evidence>
<dbReference type="GeneID" id="45683336"/>
<keyword evidence="4 7" id="KW-0479">Metal-binding</keyword>
<evidence type="ECO:0000313" key="9">
    <source>
        <dbReference type="EMBL" id="PRH41903.1"/>
    </source>
</evidence>
<dbReference type="NCBIfam" id="TIGR00072">
    <property type="entry name" value="hydrog_prot"/>
    <property type="match status" value="1"/>
</dbReference>
<sequence length="225" mass="24484">MDTSPQTIPSAQDGAAIVALGIGNVLWADEGFGVRCIEALQQRFECAPNVTLMDGGTQGLYLIQHVQAADFLLIFDAVDYGLAPGELKIVEDDEVPKFLGVRKMSLHQTGFQEVLMLAQLTGKYPRRVVLIGCQPEEIEDYGGSLRPCVKAALERALDAGVAYLREWGGAPLPRRTALRDDEAVTLHHLALARYEGERPSEADACRIGDERVLVRALAKEPPSCA</sequence>
<dbReference type="Proteomes" id="UP000237632">
    <property type="component" value="Unassembled WGS sequence"/>
</dbReference>
<dbReference type="GO" id="GO:0008047">
    <property type="term" value="F:enzyme activator activity"/>
    <property type="evidence" value="ECO:0007669"/>
    <property type="project" value="InterPro"/>
</dbReference>
<evidence type="ECO:0000313" key="11">
    <source>
        <dbReference type="Proteomes" id="UP000808215"/>
    </source>
</evidence>
<feature type="binding site" evidence="7">
    <location>
        <position position="107"/>
    </location>
    <ligand>
        <name>Ni(2+)</name>
        <dbReference type="ChEBI" id="CHEBI:49786"/>
    </ligand>
</feature>
<dbReference type="PRINTS" id="PR00446">
    <property type="entry name" value="HYDRGNUPTAKE"/>
</dbReference>
<dbReference type="AlphaFoldDB" id="A0A132DR27"/>
<keyword evidence="3" id="KW-0645">Protease</keyword>
<organism evidence="9 10">
    <name type="scientific">Burkholderia vietnamiensis</name>
    <dbReference type="NCBI Taxonomy" id="60552"/>
    <lineage>
        <taxon>Bacteria</taxon>
        <taxon>Pseudomonadati</taxon>
        <taxon>Pseudomonadota</taxon>
        <taxon>Betaproteobacteria</taxon>
        <taxon>Burkholderiales</taxon>
        <taxon>Burkholderiaceae</taxon>
        <taxon>Burkholderia</taxon>
        <taxon>Burkholderia cepacia complex</taxon>
    </lineage>
</organism>
<dbReference type="InterPro" id="IPR000671">
    <property type="entry name" value="Peptidase_A31"/>
</dbReference>
<reference evidence="8 11" key="2">
    <citation type="submission" date="2020-11" db="EMBL/GenBank/DDBJ databases">
        <title>Enhanced detection system for hospital associated transmission using whole genome sequencing surveillance.</title>
        <authorList>
            <person name="Harrison L.H."/>
            <person name="Van Tyne D."/>
            <person name="Marsh J.W."/>
            <person name="Griffith M.P."/>
            <person name="Snyder D.J."/>
            <person name="Cooper V.S."/>
            <person name="Mustapha M."/>
        </authorList>
    </citation>
    <scope>NUCLEOTIDE SEQUENCE [LARGE SCALE GENOMIC DNA]</scope>
    <source>
        <strain evidence="8 11">BC00020</strain>
    </source>
</reference>
<evidence type="ECO:0000256" key="4">
    <source>
        <dbReference type="ARBA" id="ARBA00022723"/>
    </source>
</evidence>
<dbReference type="FunFam" id="3.40.50.1450:FF:000002">
    <property type="entry name" value="Hydrogenase 1 maturation protease"/>
    <property type="match status" value="1"/>
</dbReference>
<feature type="binding site" evidence="7">
    <location>
        <position position="76"/>
    </location>
    <ligand>
        <name>Ni(2+)</name>
        <dbReference type="ChEBI" id="CHEBI:49786"/>
    </ligand>
</feature>
<dbReference type="Pfam" id="PF01750">
    <property type="entry name" value="HycI"/>
    <property type="match status" value="1"/>
</dbReference>
<evidence type="ECO:0000256" key="2">
    <source>
        <dbReference type="ARBA" id="ARBA00022596"/>
    </source>
</evidence>
<keyword evidence="11" id="KW-1185">Reference proteome</keyword>
<keyword evidence="5" id="KW-0064">Aspartyl protease</keyword>
<dbReference type="GO" id="GO:0016485">
    <property type="term" value="P:protein processing"/>
    <property type="evidence" value="ECO:0007669"/>
    <property type="project" value="InterPro"/>
</dbReference>
<feature type="binding site" evidence="7">
    <location>
        <position position="30"/>
    </location>
    <ligand>
        <name>Ni(2+)</name>
        <dbReference type="ChEBI" id="CHEBI:49786"/>
    </ligand>
</feature>
<reference evidence="9 10" key="1">
    <citation type="submission" date="2018-03" db="EMBL/GenBank/DDBJ databases">
        <authorList>
            <person name="Nguyen K."/>
            <person name="Fouts D."/>
            <person name="Sutton G."/>
        </authorList>
    </citation>
    <scope>NUCLEOTIDE SEQUENCE [LARGE SCALE GENOMIC DNA]</scope>
    <source>
        <strain evidence="9 10">AU3578</strain>
    </source>
</reference>
<dbReference type="EMBL" id="JADVKH010000002">
    <property type="protein sequence ID" value="MBJ9685840.1"/>
    <property type="molecule type" value="Genomic_DNA"/>
</dbReference>
<dbReference type="SUPFAM" id="SSF53163">
    <property type="entry name" value="HybD-like"/>
    <property type="match status" value="1"/>
</dbReference>
<dbReference type="CDD" id="cd06062">
    <property type="entry name" value="H2MP_MemB-H2up"/>
    <property type="match status" value="1"/>
</dbReference>
<dbReference type="RefSeq" id="WP_014725812.1">
    <property type="nucleotide sequence ID" value="NZ_CAAAFK010000009.1"/>
</dbReference>
<evidence type="ECO:0000256" key="5">
    <source>
        <dbReference type="ARBA" id="ARBA00022750"/>
    </source>
</evidence>
<proteinExistence type="inferred from homology"/>
<dbReference type="NCBIfam" id="TIGR00140">
    <property type="entry name" value="hupD"/>
    <property type="match status" value="1"/>
</dbReference>
<name>A0A132DR27_BURVI</name>
<comment type="similarity">
    <text evidence="1">Belongs to the peptidase A31 family.</text>
</comment>
<dbReference type="PANTHER" id="PTHR30302:SF1">
    <property type="entry name" value="HYDROGENASE 2 MATURATION PROTEASE"/>
    <property type="match status" value="1"/>
</dbReference>
<dbReference type="Proteomes" id="UP000808215">
    <property type="component" value="Unassembled WGS sequence"/>
</dbReference>
<evidence type="ECO:0000313" key="10">
    <source>
        <dbReference type="Proteomes" id="UP000237632"/>
    </source>
</evidence>
<dbReference type="PANTHER" id="PTHR30302">
    <property type="entry name" value="HYDROGENASE 1 MATURATION PROTEASE"/>
    <property type="match status" value="1"/>
</dbReference>
<evidence type="ECO:0000256" key="3">
    <source>
        <dbReference type="ARBA" id="ARBA00022670"/>
    </source>
</evidence>
<comment type="caution">
    <text evidence="9">The sequence shown here is derived from an EMBL/GenBank/DDBJ whole genome shotgun (WGS) entry which is preliminary data.</text>
</comment>
<gene>
    <name evidence="9" type="primary">hybD</name>
    <name evidence="9" type="ORF">C6T65_13510</name>
    <name evidence="8" type="ORF">I5589_01980</name>
</gene>